<accession>A0A9N9J6A1</accession>
<organism evidence="1 2">
    <name type="scientific">Dentiscutata erythropus</name>
    <dbReference type="NCBI Taxonomy" id="1348616"/>
    <lineage>
        <taxon>Eukaryota</taxon>
        <taxon>Fungi</taxon>
        <taxon>Fungi incertae sedis</taxon>
        <taxon>Mucoromycota</taxon>
        <taxon>Glomeromycotina</taxon>
        <taxon>Glomeromycetes</taxon>
        <taxon>Diversisporales</taxon>
        <taxon>Gigasporaceae</taxon>
        <taxon>Dentiscutata</taxon>
    </lineage>
</organism>
<protein>
    <submittedName>
        <fullName evidence="1">23330_t:CDS:1</fullName>
    </submittedName>
</protein>
<dbReference type="EMBL" id="CAJVPY010018617">
    <property type="protein sequence ID" value="CAG8767813.1"/>
    <property type="molecule type" value="Genomic_DNA"/>
</dbReference>
<evidence type="ECO:0000313" key="1">
    <source>
        <dbReference type="EMBL" id="CAG8767813.1"/>
    </source>
</evidence>
<dbReference type="Proteomes" id="UP000789405">
    <property type="component" value="Unassembled WGS sequence"/>
</dbReference>
<reference evidence="1" key="1">
    <citation type="submission" date="2021-06" db="EMBL/GenBank/DDBJ databases">
        <authorList>
            <person name="Kallberg Y."/>
            <person name="Tangrot J."/>
            <person name="Rosling A."/>
        </authorList>
    </citation>
    <scope>NUCLEOTIDE SEQUENCE</scope>
    <source>
        <strain evidence="1">MA453B</strain>
    </source>
</reference>
<evidence type="ECO:0000313" key="2">
    <source>
        <dbReference type="Proteomes" id="UP000789405"/>
    </source>
</evidence>
<comment type="caution">
    <text evidence="1">The sequence shown here is derived from an EMBL/GenBank/DDBJ whole genome shotgun (WGS) entry which is preliminary data.</text>
</comment>
<keyword evidence="2" id="KW-1185">Reference proteome</keyword>
<gene>
    <name evidence="1" type="ORF">DERYTH_LOCUS18402</name>
</gene>
<name>A0A9N9J6A1_9GLOM</name>
<sequence length="57" mass="6528">AYNPLQYSLLFPSKEYGWHSGILRRNEIQIDSEISKIEAEGSGISKQNLQLLEVHQV</sequence>
<proteinExistence type="predicted"/>
<feature type="non-terminal residue" evidence="1">
    <location>
        <position position="57"/>
    </location>
</feature>
<dbReference type="AlphaFoldDB" id="A0A9N9J6A1"/>